<dbReference type="InterPro" id="IPR041698">
    <property type="entry name" value="Methyltransf_25"/>
</dbReference>
<keyword evidence="12" id="KW-1185">Reference proteome</keyword>
<dbReference type="InterPro" id="IPR055135">
    <property type="entry name" value="PRMT_dom"/>
</dbReference>
<evidence type="ECO:0000256" key="6">
    <source>
        <dbReference type="ARBA" id="ARBA00042685"/>
    </source>
</evidence>
<dbReference type="PROSITE" id="PS51678">
    <property type="entry name" value="SAM_MT_PRMT"/>
    <property type="match status" value="1"/>
</dbReference>
<evidence type="ECO:0000313" key="12">
    <source>
        <dbReference type="Proteomes" id="UP000007875"/>
    </source>
</evidence>
<dbReference type="OMA" id="CIHVDYT"/>
<proteinExistence type="predicted"/>
<reference evidence="11" key="3">
    <citation type="submission" date="2025-09" db="UniProtKB">
        <authorList>
            <consortium name="Ensembl"/>
        </authorList>
    </citation>
    <scope>IDENTIFICATION</scope>
</reference>
<dbReference type="FunCoup" id="H2YHG7">
    <property type="interactions" value="24"/>
</dbReference>
<protein>
    <recommendedName>
        <fullName evidence="5">Protein arginine N-methyltransferase 6</fullName>
        <ecNumber evidence="1">2.1.1.319</ecNumber>
    </recommendedName>
    <alternativeName>
        <fullName evidence="6">Histone-arginine N-methyltransferase PRMT6</fullName>
    </alternativeName>
</protein>
<feature type="signal peptide" evidence="8">
    <location>
        <begin position="1"/>
        <end position="19"/>
    </location>
</feature>
<dbReference type="GO" id="GO:0042054">
    <property type="term" value="F:histone methyltransferase activity"/>
    <property type="evidence" value="ECO:0007669"/>
    <property type="project" value="TreeGrafter"/>
</dbReference>
<dbReference type="eggNOG" id="KOG1499">
    <property type="taxonomic scope" value="Eukaryota"/>
</dbReference>
<dbReference type="STRING" id="51511.ENSCSAVP00000004766"/>
<dbReference type="Gene3D" id="3.40.50.150">
    <property type="entry name" value="Vaccinia Virus protein VP39"/>
    <property type="match status" value="1"/>
</dbReference>
<dbReference type="Pfam" id="PF13649">
    <property type="entry name" value="Methyltransf_25"/>
    <property type="match status" value="1"/>
</dbReference>
<evidence type="ECO:0000256" key="2">
    <source>
        <dbReference type="ARBA" id="ARBA00022603"/>
    </source>
</evidence>
<evidence type="ECO:0000259" key="9">
    <source>
        <dbReference type="Pfam" id="PF13649"/>
    </source>
</evidence>
<dbReference type="InterPro" id="IPR025799">
    <property type="entry name" value="Arg_MeTrfase"/>
</dbReference>
<name>H2YHG7_CIOSA</name>
<evidence type="ECO:0000256" key="8">
    <source>
        <dbReference type="SAM" id="SignalP"/>
    </source>
</evidence>
<evidence type="ECO:0000256" key="4">
    <source>
        <dbReference type="ARBA" id="ARBA00022691"/>
    </source>
</evidence>
<evidence type="ECO:0000256" key="3">
    <source>
        <dbReference type="ARBA" id="ARBA00022679"/>
    </source>
</evidence>
<dbReference type="InterPro" id="IPR029063">
    <property type="entry name" value="SAM-dependent_MTases_sf"/>
</dbReference>
<dbReference type="CDD" id="cd02440">
    <property type="entry name" value="AdoMet_MTases"/>
    <property type="match status" value="1"/>
</dbReference>
<evidence type="ECO:0000256" key="1">
    <source>
        <dbReference type="ARBA" id="ARBA00011925"/>
    </source>
</evidence>
<evidence type="ECO:0000259" key="10">
    <source>
        <dbReference type="Pfam" id="PF22528"/>
    </source>
</evidence>
<keyword evidence="4 7" id="KW-0949">S-adenosyl-L-methionine</keyword>
<dbReference type="Gene3D" id="2.70.160.11">
    <property type="entry name" value="Hnrnp arginine n-methyltransferase1"/>
    <property type="match status" value="1"/>
</dbReference>
<dbReference type="Proteomes" id="UP000007875">
    <property type="component" value="Unassembled WGS sequence"/>
</dbReference>
<dbReference type="HOGENOM" id="CLU_017375_1_2_1"/>
<feature type="chain" id="PRO_5003578346" description="Protein arginine N-methyltransferase 6" evidence="8">
    <location>
        <begin position="20"/>
        <end position="463"/>
    </location>
</feature>
<dbReference type="Ensembl" id="ENSCSAVT00000004834.1">
    <property type="protein sequence ID" value="ENSCSAVP00000004766.1"/>
    <property type="gene ID" value="ENSCSAVG00000002845.1"/>
</dbReference>
<dbReference type="SUPFAM" id="SSF53335">
    <property type="entry name" value="S-adenosyl-L-methionine-dependent methyltransferases"/>
    <property type="match status" value="1"/>
</dbReference>
<reference evidence="11" key="2">
    <citation type="submission" date="2025-08" db="UniProtKB">
        <authorList>
            <consortium name="Ensembl"/>
        </authorList>
    </citation>
    <scope>IDENTIFICATION</scope>
</reference>
<dbReference type="InParanoid" id="H2YHG7"/>
<evidence type="ECO:0000313" key="11">
    <source>
        <dbReference type="Ensembl" id="ENSCSAVP00000004766.1"/>
    </source>
</evidence>
<evidence type="ECO:0000256" key="5">
    <source>
        <dbReference type="ARBA" id="ARBA00040406"/>
    </source>
</evidence>
<dbReference type="PANTHER" id="PTHR11006:SF73">
    <property type="entry name" value="PROTEIN ARGININE N-METHYLTRANSFERASE 6"/>
    <property type="match status" value="1"/>
</dbReference>
<keyword evidence="2 7" id="KW-0489">Methyltransferase</keyword>
<dbReference type="FunFam" id="3.40.50.150:FF:000016">
    <property type="entry name" value="Protein arginine N-methyltransferase 6"/>
    <property type="match status" value="1"/>
</dbReference>
<dbReference type="GO" id="GO:0032259">
    <property type="term" value="P:methylation"/>
    <property type="evidence" value="ECO:0007669"/>
    <property type="project" value="UniProtKB-KW"/>
</dbReference>
<feature type="domain" description="Protein arginine N-methyltransferase" evidence="10">
    <location>
        <begin position="179"/>
        <end position="290"/>
    </location>
</feature>
<keyword evidence="3 7" id="KW-0808">Transferase</keyword>
<dbReference type="Pfam" id="PF22528">
    <property type="entry name" value="PRMT_C"/>
    <property type="match status" value="2"/>
</dbReference>
<accession>H2YHG7</accession>
<dbReference type="GO" id="GO:0035242">
    <property type="term" value="F:protein-arginine omega-N asymmetric methyltransferase activity"/>
    <property type="evidence" value="ECO:0007669"/>
    <property type="project" value="UniProtKB-EC"/>
</dbReference>
<organism evidence="11 12">
    <name type="scientific">Ciona savignyi</name>
    <name type="common">Pacific transparent sea squirt</name>
    <dbReference type="NCBI Taxonomy" id="51511"/>
    <lineage>
        <taxon>Eukaryota</taxon>
        <taxon>Metazoa</taxon>
        <taxon>Chordata</taxon>
        <taxon>Tunicata</taxon>
        <taxon>Ascidiacea</taxon>
        <taxon>Phlebobranchia</taxon>
        <taxon>Cionidae</taxon>
        <taxon>Ciona</taxon>
    </lineage>
</organism>
<keyword evidence="8" id="KW-0732">Signal</keyword>
<dbReference type="EC" id="2.1.1.319" evidence="1"/>
<dbReference type="AlphaFoldDB" id="H2YHG7"/>
<dbReference type="GeneTree" id="ENSGT00940000160961"/>
<reference evidence="12" key="1">
    <citation type="submission" date="2003-08" db="EMBL/GenBank/DDBJ databases">
        <authorList>
            <person name="Birren B."/>
            <person name="Nusbaum C."/>
            <person name="Abebe A."/>
            <person name="Abouelleil A."/>
            <person name="Adekoya E."/>
            <person name="Ait-zahra M."/>
            <person name="Allen N."/>
            <person name="Allen T."/>
            <person name="An P."/>
            <person name="Anderson M."/>
            <person name="Anderson S."/>
            <person name="Arachchi H."/>
            <person name="Armbruster J."/>
            <person name="Bachantsang P."/>
            <person name="Baldwin J."/>
            <person name="Barry A."/>
            <person name="Bayul T."/>
            <person name="Blitshsteyn B."/>
            <person name="Bloom T."/>
            <person name="Blye J."/>
            <person name="Boguslavskiy L."/>
            <person name="Borowsky M."/>
            <person name="Boukhgalter B."/>
            <person name="Brunache A."/>
            <person name="Butler J."/>
            <person name="Calixte N."/>
            <person name="Calvo S."/>
            <person name="Camarata J."/>
            <person name="Campo K."/>
            <person name="Chang J."/>
            <person name="Cheshatsang Y."/>
            <person name="Citroen M."/>
            <person name="Collymore A."/>
            <person name="Considine T."/>
            <person name="Cook A."/>
            <person name="Cooke P."/>
            <person name="Corum B."/>
            <person name="Cuomo C."/>
            <person name="David R."/>
            <person name="Dawoe T."/>
            <person name="Degray S."/>
            <person name="Dodge S."/>
            <person name="Dooley K."/>
            <person name="Dorje P."/>
            <person name="Dorjee K."/>
            <person name="Dorris L."/>
            <person name="Duffey N."/>
            <person name="Dupes A."/>
            <person name="Elkins T."/>
            <person name="Engels R."/>
            <person name="Erickson J."/>
            <person name="Farina A."/>
            <person name="Faro S."/>
            <person name="Ferreira P."/>
            <person name="Fischer H."/>
            <person name="Fitzgerald M."/>
            <person name="Foley K."/>
            <person name="Gage D."/>
            <person name="Galagan J."/>
            <person name="Gearin G."/>
            <person name="Gnerre S."/>
            <person name="Gnirke A."/>
            <person name="Goyette A."/>
            <person name="Graham J."/>
            <person name="Grandbois E."/>
            <person name="Gyaltsen K."/>
            <person name="Hafez N."/>
            <person name="Hagopian D."/>
            <person name="Hagos B."/>
            <person name="Hall J."/>
            <person name="Hatcher B."/>
            <person name="Heller A."/>
            <person name="Higgins H."/>
            <person name="Honan T."/>
            <person name="Horn A."/>
            <person name="Houde N."/>
            <person name="Hughes L."/>
            <person name="Hulme W."/>
            <person name="Husby E."/>
            <person name="Iliev I."/>
            <person name="Jaffe D."/>
            <person name="Jones C."/>
            <person name="Kamal M."/>
            <person name="Kamat A."/>
            <person name="Kamvysselis M."/>
            <person name="Karlsson E."/>
            <person name="Kells C."/>
            <person name="Kieu A."/>
            <person name="Kisner P."/>
            <person name="Kodira C."/>
            <person name="Kulbokas E."/>
            <person name="Labutti K."/>
            <person name="Lama D."/>
            <person name="Landers T."/>
            <person name="Leger J."/>
            <person name="Levine S."/>
            <person name="Lewis D."/>
            <person name="Lewis T."/>
            <person name="Lindblad-toh K."/>
            <person name="Liu X."/>
            <person name="Lokyitsang T."/>
            <person name="Lokyitsang Y."/>
            <person name="Lucien O."/>
            <person name="Lui A."/>
            <person name="Ma L.J."/>
            <person name="Mabbitt R."/>
            <person name="Macdonald J."/>
            <person name="Maclean C."/>
            <person name="Major J."/>
            <person name="Manning J."/>
            <person name="Marabella R."/>
            <person name="Maru K."/>
            <person name="Matthews C."/>
            <person name="Mauceli E."/>
            <person name="Mccarthy M."/>
            <person name="Mcdonough S."/>
            <person name="Mcghee T."/>
            <person name="Meldrim J."/>
            <person name="Meneus L."/>
            <person name="Mesirov J."/>
            <person name="Mihalev A."/>
            <person name="Mihova T."/>
            <person name="Mikkelsen T."/>
            <person name="Mlenga V."/>
            <person name="Moru K."/>
            <person name="Mozes J."/>
            <person name="Mulrain L."/>
            <person name="Munson G."/>
            <person name="Naylor J."/>
            <person name="Newes C."/>
            <person name="Nguyen C."/>
            <person name="Nguyen N."/>
            <person name="Nguyen T."/>
            <person name="Nicol R."/>
            <person name="Nielsen C."/>
            <person name="Nizzari M."/>
            <person name="Norbu C."/>
            <person name="Norbu N."/>
            <person name="O'donnell P."/>
            <person name="Okoawo O."/>
            <person name="O'leary S."/>
            <person name="Omotosho B."/>
            <person name="O'neill K."/>
            <person name="Osman S."/>
            <person name="Parker S."/>
            <person name="Perrin D."/>
            <person name="Phunkhang P."/>
            <person name="Piqani B."/>
            <person name="Purcell S."/>
            <person name="Rachupka T."/>
            <person name="Ramasamy U."/>
            <person name="Rameau R."/>
            <person name="Ray V."/>
            <person name="Raymond C."/>
            <person name="Retta R."/>
            <person name="Richardson S."/>
            <person name="Rise C."/>
            <person name="Rodriguez J."/>
            <person name="Rogers J."/>
            <person name="Rogov P."/>
            <person name="Rutman M."/>
            <person name="Schupbach R."/>
            <person name="Seaman C."/>
            <person name="Settipalli S."/>
            <person name="Sharpe T."/>
            <person name="Sheridan J."/>
            <person name="Sherpa N."/>
            <person name="Shi J."/>
            <person name="Smirnov S."/>
            <person name="Smith C."/>
            <person name="Sougnez C."/>
            <person name="Spencer B."/>
            <person name="Stalker J."/>
            <person name="Stange-thomann N."/>
            <person name="Stavropoulos S."/>
            <person name="Stetson K."/>
            <person name="Stone C."/>
            <person name="Stone S."/>
            <person name="Stubbs M."/>
            <person name="Talamas J."/>
            <person name="Tchuinga P."/>
            <person name="Tenzing P."/>
            <person name="Tesfaye S."/>
            <person name="Theodore J."/>
            <person name="Thoulutsang Y."/>
            <person name="Topham K."/>
            <person name="Towey S."/>
            <person name="Tsamla T."/>
            <person name="Tsomo N."/>
            <person name="Vallee D."/>
            <person name="Vassiliev H."/>
            <person name="Venkataraman V."/>
            <person name="Vinson J."/>
            <person name="Vo A."/>
            <person name="Wade C."/>
            <person name="Wang S."/>
            <person name="Wangchuk T."/>
            <person name="Wangdi T."/>
            <person name="Whittaker C."/>
            <person name="Wilkinson J."/>
            <person name="Wu Y."/>
            <person name="Wyman D."/>
            <person name="Yadav S."/>
            <person name="Yang S."/>
            <person name="Yang X."/>
            <person name="Yeager S."/>
            <person name="Yee E."/>
            <person name="Young G."/>
            <person name="Zainoun J."/>
            <person name="Zembeck L."/>
            <person name="Zimmer A."/>
            <person name="Zody M."/>
            <person name="Lander E."/>
        </authorList>
    </citation>
    <scope>NUCLEOTIDE SEQUENCE [LARGE SCALE GENOMIC DNA]</scope>
</reference>
<dbReference type="PANTHER" id="PTHR11006">
    <property type="entry name" value="PROTEIN ARGININE N-METHYLTRANSFERASE"/>
    <property type="match status" value="1"/>
</dbReference>
<feature type="domain" description="Methyltransferase" evidence="9">
    <location>
        <begin position="77"/>
        <end position="173"/>
    </location>
</feature>
<sequence length="463" mass="52199">MHFGALLATRLTSLLRAMATEFKTKRPRMSYGSSDKSYFESYADITVHEEMLGDDVRTNTYKKAIFNCYQSFKDKVVLDVGAGTGILSCFCAQAGARKVYAIEASNIAEQAKKVVETNGLSERVVVMQCILEDAFLPEKVDIIVSEWMGYCLLYESMLSSVITARDRWLKPGGLMLPSAAALYFAPICDDEIMVEKVNFWNDMEEVYGVDMSCILPFARGSISKDVMVKTISCENILSHPQLIVQFDLLKVSHMDIQSVQHRFTFNSFGIADFQGFALWFDVLFPSYEASISNGLISASNCNTKLTDSNKTGQDVKKKNKNEIKDLHGCEDHNGDDEDRHVIPNLHGAHQDEANEKPNQKELRSEDILKPGIVKPGMGVPLLLSTSPYKRETHWKQSLLYLNSEVQVVQDSQIRGDLEMTPCLDNHRFLNINLTCHVDNSPKISKNYFMGYELPKNKDKDTTD</sequence>
<evidence type="ECO:0000256" key="7">
    <source>
        <dbReference type="PROSITE-ProRule" id="PRU01015"/>
    </source>
</evidence>
<feature type="domain" description="Protein arginine N-methyltransferase" evidence="10">
    <location>
        <begin position="380"/>
        <end position="437"/>
    </location>
</feature>